<reference evidence="2 3" key="1">
    <citation type="submission" date="2023-07" db="EMBL/GenBank/DDBJ databases">
        <title>Genomic Encyclopedia of Type Strains, Phase IV (KMG-IV): sequencing the most valuable type-strain genomes for metagenomic binning, comparative biology and taxonomic classification.</title>
        <authorList>
            <person name="Goeker M."/>
        </authorList>
    </citation>
    <scope>NUCLEOTIDE SEQUENCE [LARGE SCALE GENOMIC DNA]</scope>
    <source>
        <strain evidence="2 3">DSM 19619</strain>
    </source>
</reference>
<sequence>MATFPAVQAAARTVDPAKPATLLPLALARMAAQARLGVPPLRQSPISRDETTAFVRLIADARPEQRQRAVDNVKATLEAGYGPVAPLALDMVLHAAKLDPAVLSGLNEAPRASEPDNPAIRQPVEPRADAAPQQSAREVQPERQESGTFESSLPTPPAQANAIPSETTKLRRFMPGPTSPVPFPEDPNQAFLDRARLVDYAGAAPAEQPPSYWDKFAQTPTGRFLRDAFEALKLPGDVYAGRIDPWSEEGRKRTTDLAGLVAGGAPVAGMPRLAAREAAANVEAELASRNARLYNPPVKDVRPFKEDYRGGAQADETGRLLHDIDGRPLGARFVVGRKEVGGGDAALPEEALDAIAEATTGRAVALVPKSALGRNVGSVKVNRYSRQPLSAAVWNQLTAAQLPRVAAHEIGHVIDQAAGEIPTEGLSRELAQVYNTLNTGQERTRSLTGPQHQGYIGDDVPRELMAEAIRAYMVDPNYLKAVAPKTAARIRDYVNANPRLAATIQFNAGSPFGLLTLDTGDQADGSPLLDVLERQQRSP</sequence>
<gene>
    <name evidence="2" type="ORF">QO011_005467</name>
</gene>
<evidence type="ECO:0000313" key="2">
    <source>
        <dbReference type="EMBL" id="MDQ0472438.1"/>
    </source>
</evidence>
<evidence type="ECO:0000256" key="1">
    <source>
        <dbReference type="SAM" id="MobiDB-lite"/>
    </source>
</evidence>
<organism evidence="2 3">
    <name type="scientific">Labrys wisconsinensis</name>
    <dbReference type="NCBI Taxonomy" id="425677"/>
    <lineage>
        <taxon>Bacteria</taxon>
        <taxon>Pseudomonadati</taxon>
        <taxon>Pseudomonadota</taxon>
        <taxon>Alphaproteobacteria</taxon>
        <taxon>Hyphomicrobiales</taxon>
        <taxon>Xanthobacteraceae</taxon>
        <taxon>Labrys</taxon>
    </lineage>
</organism>
<feature type="region of interest" description="Disordered" evidence="1">
    <location>
        <begin position="107"/>
        <end position="161"/>
    </location>
</feature>
<dbReference type="Gene3D" id="3.40.390.10">
    <property type="entry name" value="Collagenase (Catalytic Domain)"/>
    <property type="match status" value="1"/>
</dbReference>
<accession>A0ABU0JGA9</accession>
<dbReference type="Proteomes" id="UP001242480">
    <property type="component" value="Unassembled WGS sequence"/>
</dbReference>
<comment type="caution">
    <text evidence="2">The sequence shown here is derived from an EMBL/GenBank/DDBJ whole genome shotgun (WGS) entry which is preliminary data.</text>
</comment>
<evidence type="ECO:0000313" key="3">
    <source>
        <dbReference type="Proteomes" id="UP001242480"/>
    </source>
</evidence>
<proteinExistence type="predicted"/>
<protein>
    <recommendedName>
        <fullName evidence="4">Large polyvalent protein associated domain-containing protein</fullName>
    </recommendedName>
</protein>
<evidence type="ECO:0008006" key="4">
    <source>
        <dbReference type="Google" id="ProtNLM"/>
    </source>
</evidence>
<dbReference type="InterPro" id="IPR024079">
    <property type="entry name" value="MetalloPept_cat_dom_sf"/>
</dbReference>
<dbReference type="RefSeq" id="WP_307279267.1">
    <property type="nucleotide sequence ID" value="NZ_JAUSVX010000012.1"/>
</dbReference>
<keyword evidence="3" id="KW-1185">Reference proteome</keyword>
<dbReference type="EMBL" id="JAUSVX010000012">
    <property type="protein sequence ID" value="MDQ0472438.1"/>
    <property type="molecule type" value="Genomic_DNA"/>
</dbReference>
<name>A0ABU0JGA9_9HYPH</name>